<accession>A0AA35Z8V2</accession>
<dbReference type="Pfam" id="PF03953">
    <property type="entry name" value="Tubulin_C"/>
    <property type="match status" value="1"/>
</dbReference>
<name>A0AA35Z8V2_LACSI</name>
<organism evidence="4 5">
    <name type="scientific">Lactuca saligna</name>
    <name type="common">Willowleaf lettuce</name>
    <dbReference type="NCBI Taxonomy" id="75948"/>
    <lineage>
        <taxon>Eukaryota</taxon>
        <taxon>Viridiplantae</taxon>
        <taxon>Streptophyta</taxon>
        <taxon>Embryophyta</taxon>
        <taxon>Tracheophyta</taxon>
        <taxon>Spermatophyta</taxon>
        <taxon>Magnoliopsida</taxon>
        <taxon>eudicotyledons</taxon>
        <taxon>Gunneridae</taxon>
        <taxon>Pentapetalae</taxon>
        <taxon>asterids</taxon>
        <taxon>campanulids</taxon>
        <taxon>Asterales</taxon>
        <taxon>Asteraceae</taxon>
        <taxon>Cichorioideae</taxon>
        <taxon>Cichorieae</taxon>
        <taxon>Lactucinae</taxon>
        <taxon>Lactuca</taxon>
    </lineage>
</organism>
<dbReference type="AlphaFoldDB" id="A0AA35Z8V2"/>
<dbReference type="GO" id="GO:0005525">
    <property type="term" value="F:GTP binding"/>
    <property type="evidence" value="ECO:0007669"/>
    <property type="project" value="UniProtKB-KW"/>
</dbReference>
<evidence type="ECO:0000313" key="4">
    <source>
        <dbReference type="EMBL" id="CAI9288095.1"/>
    </source>
</evidence>
<dbReference type="Proteomes" id="UP001177003">
    <property type="component" value="Chromosome 5"/>
</dbReference>
<dbReference type="PANTHER" id="PTHR34121">
    <property type="entry name" value="MYOSIN-11"/>
    <property type="match status" value="1"/>
</dbReference>
<dbReference type="InterPro" id="IPR018316">
    <property type="entry name" value="Tubulin/FtsZ_2-layer-sand-dom"/>
</dbReference>
<keyword evidence="1" id="KW-0547">Nucleotide-binding</keyword>
<protein>
    <recommendedName>
        <fullName evidence="3">Tubulin/FtsZ 2-layer sandwich domain-containing protein</fullName>
    </recommendedName>
</protein>
<dbReference type="Gene3D" id="3.30.1330.20">
    <property type="entry name" value="Tubulin/FtsZ, C-terminal domain"/>
    <property type="match status" value="1"/>
</dbReference>
<dbReference type="PANTHER" id="PTHR34121:SF7">
    <property type="match status" value="1"/>
</dbReference>
<feature type="domain" description="Tubulin/FtsZ 2-layer sandwich" evidence="3">
    <location>
        <begin position="11"/>
        <end position="56"/>
    </location>
</feature>
<evidence type="ECO:0000313" key="5">
    <source>
        <dbReference type="Proteomes" id="UP001177003"/>
    </source>
</evidence>
<keyword evidence="2" id="KW-0342">GTP-binding</keyword>
<evidence type="ECO:0000259" key="3">
    <source>
        <dbReference type="Pfam" id="PF03953"/>
    </source>
</evidence>
<reference evidence="4" key="1">
    <citation type="submission" date="2023-04" db="EMBL/GenBank/DDBJ databases">
        <authorList>
            <person name="Vijverberg K."/>
            <person name="Xiong W."/>
            <person name="Schranz E."/>
        </authorList>
    </citation>
    <scope>NUCLEOTIDE SEQUENCE</scope>
</reference>
<sequence length="146" mass="16660">MVSSHAGTKEASQAKYILILNIIQGEVDPTQVHDSLQRIRERKLVNFIEWAPASIQEDELSKAIILYRVEADTWNAFVEFLEAAWDFQYSFMEEKEKKVKYVLTIFGAVDSVKEQFYQAIDNVFSVGRENGGGAVYARVGTTEMKK</sequence>
<dbReference type="InterPro" id="IPR037103">
    <property type="entry name" value="Tubulin/FtsZ-like_C"/>
</dbReference>
<dbReference type="EMBL" id="OX465081">
    <property type="protein sequence ID" value="CAI9288095.1"/>
    <property type="molecule type" value="Genomic_DNA"/>
</dbReference>
<gene>
    <name evidence="4" type="ORF">LSALG_LOCUS27420</name>
</gene>
<evidence type="ECO:0000256" key="1">
    <source>
        <dbReference type="ARBA" id="ARBA00022741"/>
    </source>
</evidence>
<dbReference type="SUPFAM" id="SSF55307">
    <property type="entry name" value="Tubulin C-terminal domain-like"/>
    <property type="match status" value="1"/>
</dbReference>
<dbReference type="InterPro" id="IPR008280">
    <property type="entry name" value="Tub_FtsZ_C"/>
</dbReference>
<evidence type="ECO:0000256" key="2">
    <source>
        <dbReference type="ARBA" id="ARBA00023134"/>
    </source>
</evidence>
<proteinExistence type="predicted"/>
<keyword evidence="5" id="KW-1185">Reference proteome</keyword>